<dbReference type="Proteomes" id="UP000233551">
    <property type="component" value="Unassembled WGS sequence"/>
</dbReference>
<feature type="compositionally biased region" description="Polar residues" evidence="1">
    <location>
        <begin position="54"/>
        <end position="68"/>
    </location>
</feature>
<protein>
    <submittedName>
        <fullName evidence="2">Uncharacterized protein</fullName>
    </submittedName>
</protein>
<proteinExistence type="predicted"/>
<evidence type="ECO:0000313" key="3">
    <source>
        <dbReference type="Proteomes" id="UP000233551"/>
    </source>
</evidence>
<dbReference type="EMBL" id="PGOL01005947">
    <property type="protein sequence ID" value="PKI34388.1"/>
    <property type="molecule type" value="Genomic_DNA"/>
</dbReference>
<feature type="compositionally biased region" description="Polar residues" evidence="1">
    <location>
        <begin position="93"/>
        <end position="105"/>
    </location>
</feature>
<name>A0A2I0HRN9_PUNGR</name>
<comment type="caution">
    <text evidence="2">The sequence shown here is derived from an EMBL/GenBank/DDBJ whole genome shotgun (WGS) entry which is preliminary data.</text>
</comment>
<dbReference type="AlphaFoldDB" id="A0A2I0HRN9"/>
<reference evidence="2 3" key="1">
    <citation type="submission" date="2017-11" db="EMBL/GenBank/DDBJ databases">
        <title>De-novo sequencing of pomegranate (Punica granatum L.) genome.</title>
        <authorList>
            <person name="Akparov Z."/>
            <person name="Amiraslanov A."/>
            <person name="Hajiyeva S."/>
            <person name="Abbasov M."/>
            <person name="Kaur K."/>
            <person name="Hamwieh A."/>
            <person name="Solovyev V."/>
            <person name="Salamov A."/>
            <person name="Braich B."/>
            <person name="Kosarev P."/>
            <person name="Mahmoud A."/>
            <person name="Hajiyev E."/>
            <person name="Babayeva S."/>
            <person name="Izzatullayeva V."/>
            <person name="Mammadov A."/>
            <person name="Mammadov A."/>
            <person name="Sharifova S."/>
            <person name="Ojaghi J."/>
            <person name="Eynullazada K."/>
            <person name="Bayramov B."/>
            <person name="Abdulazimova A."/>
            <person name="Shahmuradov I."/>
        </authorList>
    </citation>
    <scope>NUCLEOTIDE SEQUENCE [LARGE SCALE GENOMIC DNA]</scope>
    <source>
        <strain evidence="3">cv. AG2017</strain>
        <tissue evidence="2">Leaf</tissue>
    </source>
</reference>
<feature type="compositionally biased region" description="Low complexity" evidence="1">
    <location>
        <begin position="32"/>
        <end position="42"/>
    </location>
</feature>
<organism evidence="2 3">
    <name type="scientific">Punica granatum</name>
    <name type="common">Pomegranate</name>
    <dbReference type="NCBI Taxonomy" id="22663"/>
    <lineage>
        <taxon>Eukaryota</taxon>
        <taxon>Viridiplantae</taxon>
        <taxon>Streptophyta</taxon>
        <taxon>Embryophyta</taxon>
        <taxon>Tracheophyta</taxon>
        <taxon>Spermatophyta</taxon>
        <taxon>Magnoliopsida</taxon>
        <taxon>eudicotyledons</taxon>
        <taxon>Gunneridae</taxon>
        <taxon>Pentapetalae</taxon>
        <taxon>rosids</taxon>
        <taxon>malvids</taxon>
        <taxon>Myrtales</taxon>
        <taxon>Lythraceae</taxon>
        <taxon>Punica</taxon>
    </lineage>
</organism>
<feature type="region of interest" description="Disordered" evidence="1">
    <location>
        <begin position="26"/>
        <end position="105"/>
    </location>
</feature>
<gene>
    <name evidence="2" type="ORF">CRG98_045220</name>
</gene>
<accession>A0A2I0HRN9</accession>
<sequence length="105" mass="11088">MGVNSAKVLAYNEEITNTTPSILCLLHPKPSPSSSSSPCSSKQQHGKKEREKATTTQQWRIGKNSNGISGARGKERPCNNSSGARKGAAMTQRGAQRSSAAATKC</sequence>
<keyword evidence="3" id="KW-1185">Reference proteome</keyword>
<evidence type="ECO:0000313" key="2">
    <source>
        <dbReference type="EMBL" id="PKI34388.1"/>
    </source>
</evidence>
<evidence type="ECO:0000256" key="1">
    <source>
        <dbReference type="SAM" id="MobiDB-lite"/>
    </source>
</evidence>